<dbReference type="Pfam" id="PF03726">
    <property type="entry name" value="PNPase"/>
    <property type="match status" value="1"/>
</dbReference>
<dbReference type="EC" id="2.7.7.8" evidence="7"/>
<dbReference type="SUPFAM" id="SSF54211">
    <property type="entry name" value="Ribosomal protein S5 domain 2-like"/>
    <property type="match status" value="2"/>
</dbReference>
<dbReference type="CDD" id="cd04472">
    <property type="entry name" value="S1_PNPase"/>
    <property type="match status" value="1"/>
</dbReference>
<dbReference type="InterPro" id="IPR036612">
    <property type="entry name" value="KH_dom_type_1_sf"/>
</dbReference>
<keyword evidence="5 7" id="KW-0460">Magnesium</keyword>
<evidence type="ECO:0000256" key="6">
    <source>
        <dbReference type="ARBA" id="ARBA00022884"/>
    </source>
</evidence>
<dbReference type="SUPFAM" id="SSF54791">
    <property type="entry name" value="Eukaryotic type KH-domain (KH-domain type I)"/>
    <property type="match status" value="1"/>
</dbReference>
<dbReference type="Pfam" id="PF01138">
    <property type="entry name" value="RNase_PH"/>
    <property type="match status" value="2"/>
</dbReference>
<evidence type="ECO:0000256" key="3">
    <source>
        <dbReference type="ARBA" id="ARBA00022679"/>
    </source>
</evidence>
<dbReference type="InterPro" id="IPR027408">
    <property type="entry name" value="PNPase/RNase_PH_dom_sf"/>
</dbReference>
<dbReference type="PROSITE" id="PS50084">
    <property type="entry name" value="KH_TYPE_1"/>
    <property type="match status" value="1"/>
</dbReference>
<dbReference type="PANTHER" id="PTHR11252:SF0">
    <property type="entry name" value="POLYRIBONUCLEOTIDE NUCLEOTIDYLTRANSFERASE 1, MITOCHONDRIAL"/>
    <property type="match status" value="1"/>
</dbReference>
<dbReference type="InterPro" id="IPR012162">
    <property type="entry name" value="PNPase"/>
</dbReference>
<evidence type="ECO:0000259" key="9">
    <source>
        <dbReference type="PROSITE" id="PS50126"/>
    </source>
</evidence>
<protein>
    <recommendedName>
        <fullName evidence="7">Polyribonucleotide nucleotidyltransferase</fullName>
        <ecNumber evidence="7">2.7.7.8</ecNumber>
    </recommendedName>
    <alternativeName>
        <fullName evidence="7">Polynucleotide phosphorylase</fullName>
        <shortName evidence="7">PNPase</shortName>
    </alternativeName>
</protein>
<keyword evidence="4 7" id="KW-0548">Nucleotidyltransferase</keyword>
<dbReference type="InterPro" id="IPR004088">
    <property type="entry name" value="KH_dom_type_1"/>
</dbReference>
<feature type="binding site" evidence="7">
    <location>
        <position position="498"/>
    </location>
    <ligand>
        <name>Mg(2+)</name>
        <dbReference type="ChEBI" id="CHEBI:18420"/>
    </ligand>
</feature>
<keyword evidence="3 7" id="KW-0808">Transferase</keyword>
<reference evidence="10 11" key="1">
    <citation type="submission" date="2021-12" db="EMBL/GenBank/DDBJ databases">
        <title>Genome sequencing of bacteria with rrn-lacking chromosome and rrn-plasmid.</title>
        <authorList>
            <person name="Anda M."/>
            <person name="Iwasaki W."/>
        </authorList>
    </citation>
    <scope>NUCLEOTIDE SEQUENCE [LARGE SCALE GENOMIC DNA]</scope>
    <source>
        <strain evidence="10 11">NBRC 101262</strain>
    </source>
</reference>
<comment type="cofactor">
    <cofactor evidence="7">
        <name>Mg(2+)</name>
        <dbReference type="ChEBI" id="CHEBI:18420"/>
    </cofactor>
</comment>
<dbReference type="NCBIfam" id="TIGR03591">
    <property type="entry name" value="polynuc_phos"/>
    <property type="match status" value="1"/>
</dbReference>
<dbReference type="CDD" id="cd11363">
    <property type="entry name" value="RNase_PH_PNPase_1"/>
    <property type="match status" value="1"/>
</dbReference>
<dbReference type="CDD" id="cd02393">
    <property type="entry name" value="KH-I_PNPase"/>
    <property type="match status" value="1"/>
</dbReference>
<evidence type="ECO:0000256" key="5">
    <source>
        <dbReference type="ARBA" id="ARBA00022842"/>
    </source>
</evidence>
<proteinExistence type="inferred from homology"/>
<dbReference type="Gene3D" id="3.30.230.70">
    <property type="entry name" value="GHMP Kinase, N-terminal domain"/>
    <property type="match status" value="2"/>
</dbReference>
<dbReference type="InterPro" id="IPR003029">
    <property type="entry name" value="S1_domain"/>
</dbReference>
<comment type="catalytic activity">
    <reaction evidence="7">
        <text>RNA(n+1) + phosphate = RNA(n) + a ribonucleoside 5'-diphosphate</text>
        <dbReference type="Rhea" id="RHEA:22096"/>
        <dbReference type="Rhea" id="RHEA-COMP:14527"/>
        <dbReference type="Rhea" id="RHEA-COMP:17342"/>
        <dbReference type="ChEBI" id="CHEBI:43474"/>
        <dbReference type="ChEBI" id="CHEBI:57930"/>
        <dbReference type="ChEBI" id="CHEBI:140395"/>
        <dbReference type="EC" id="2.7.7.8"/>
    </reaction>
</comment>
<evidence type="ECO:0000256" key="8">
    <source>
        <dbReference type="SAM" id="MobiDB-lite"/>
    </source>
</evidence>
<dbReference type="InterPro" id="IPR020568">
    <property type="entry name" value="Ribosomal_Su5_D2-typ_SF"/>
</dbReference>
<dbReference type="InterPro" id="IPR015848">
    <property type="entry name" value="PNPase_PH_RNA-bd_bac/org-type"/>
</dbReference>
<dbReference type="InterPro" id="IPR004087">
    <property type="entry name" value="KH_dom"/>
</dbReference>
<accession>A0ABM7VDE7</accession>
<dbReference type="CDD" id="cd11364">
    <property type="entry name" value="RNase_PH_PNPase_2"/>
    <property type="match status" value="1"/>
</dbReference>
<dbReference type="SUPFAM" id="SSF55666">
    <property type="entry name" value="Ribonuclease PH domain 2-like"/>
    <property type="match status" value="2"/>
</dbReference>
<gene>
    <name evidence="7 10" type="primary">pnp</name>
    <name evidence="10" type="ORF">PEPS_09690</name>
</gene>
<dbReference type="Proteomes" id="UP001354989">
    <property type="component" value="Chromosome"/>
</dbReference>
<dbReference type="PROSITE" id="PS50126">
    <property type="entry name" value="S1"/>
    <property type="match status" value="1"/>
</dbReference>
<dbReference type="Gene3D" id="3.30.1370.10">
    <property type="entry name" value="K Homology domain, type 1"/>
    <property type="match status" value="1"/>
</dbReference>
<evidence type="ECO:0000256" key="7">
    <source>
        <dbReference type="HAMAP-Rule" id="MF_01595"/>
    </source>
</evidence>
<name>A0ABM7VDE7_9BACT</name>
<dbReference type="HAMAP" id="MF_01595">
    <property type="entry name" value="PNPase"/>
    <property type="match status" value="1"/>
</dbReference>
<dbReference type="SUPFAM" id="SSF50249">
    <property type="entry name" value="Nucleic acid-binding proteins"/>
    <property type="match status" value="1"/>
</dbReference>
<dbReference type="Gene3D" id="2.40.50.140">
    <property type="entry name" value="Nucleic acid-binding proteins"/>
    <property type="match status" value="1"/>
</dbReference>
<dbReference type="SMART" id="SM00322">
    <property type="entry name" value="KH"/>
    <property type="match status" value="1"/>
</dbReference>
<comment type="subcellular location">
    <subcellularLocation>
        <location evidence="7">Cytoplasm</location>
    </subcellularLocation>
</comment>
<dbReference type="InterPro" id="IPR001247">
    <property type="entry name" value="ExoRNase_PH_dom1"/>
</dbReference>
<dbReference type="PIRSF" id="PIRSF005499">
    <property type="entry name" value="PNPase"/>
    <property type="match status" value="1"/>
</dbReference>
<dbReference type="Pfam" id="PF00575">
    <property type="entry name" value="S1"/>
    <property type="match status" value="1"/>
</dbReference>
<evidence type="ECO:0000256" key="2">
    <source>
        <dbReference type="ARBA" id="ARBA00022490"/>
    </source>
</evidence>
<keyword evidence="6 7" id="KW-0694">RNA-binding</keyword>
<feature type="region of interest" description="Disordered" evidence="8">
    <location>
        <begin position="706"/>
        <end position="740"/>
    </location>
</feature>
<dbReference type="PANTHER" id="PTHR11252">
    <property type="entry name" value="POLYRIBONUCLEOTIDE NUCLEOTIDYLTRANSFERASE"/>
    <property type="match status" value="1"/>
</dbReference>
<dbReference type="RefSeq" id="WP_332920350.1">
    <property type="nucleotide sequence ID" value="NZ_AP025292.1"/>
</dbReference>
<evidence type="ECO:0000256" key="4">
    <source>
        <dbReference type="ARBA" id="ARBA00022695"/>
    </source>
</evidence>
<dbReference type="InterPro" id="IPR012340">
    <property type="entry name" value="NA-bd_OB-fold"/>
</dbReference>
<evidence type="ECO:0000256" key="1">
    <source>
        <dbReference type="ARBA" id="ARBA00007404"/>
    </source>
</evidence>
<comment type="function">
    <text evidence="7">Involved in mRNA degradation. Catalyzes the phosphorolysis of single-stranded polyribonucleotides processively in the 3'- to 5'-direction.</text>
</comment>
<dbReference type="InterPro" id="IPR015847">
    <property type="entry name" value="ExoRNase_PH_dom2"/>
</dbReference>
<sequence length="740" mass="81746">MYPNVINKTLSLPDGRTISVETGKLAKQADGSVVVRMGDTMLLATVVSSKDAREGVDFLPLSVDYQEKFASAGRIPGGFLKREGKLSDHEVLVCRLIDRALRPLFPSDYHSETQVMVTLISADDNAKPDALACFAASAAIAVSDIPFSEPVSEVRVARSEGEYVVNPTPAQLEVADMDMIVAATMDNIMMVEGEMHEASEQDMLEAMKVAHETIKKQCQVQLELAQEAGKTEKRTYCHETHDEALEKEMFEKLYDKVYAVAKQLINNKKERSAAFAKVKEEYIESLGEDTEVNLGLVSTYFGKINKKASRNLVLDEKVRLDGRKPEQVRPIWSEIDYLPSAHGSAVFTRGETQSLCTTTLGTKLDEQMIDGAMHHGTNKFILHYNFPGFSTGEAKPNRGPGRREVGHGNLALRALKYVLPSPEDNPYTIRIVSDILESNGSSSMATVCGGCLSMMDAGIPIKAPVSGVAMGMISDVDTDRHVVLTDILGDEDHLGDMDFKVTGTENGITACQMDIKVDGLSYEVLEQALMQARDGRLHILGEMKKTISTPRSEMKPHTPRSKSIKIARDMIGAVIGPGGKIVQEIQKETGATIVIEEVEEGGLVNIFAASQETMDAAVNWVKGIVAMPEEGEIYTGKVKSITAFGAFIEFMPGKEGLLHISEIKWERLETMDGVLEVGEEVQVKLIEVDKRTGKYRLSRKVLIEKPEGYQERPARQDRNRGDRNNDRRGGRDFRDRRRDS</sequence>
<organism evidence="10 11">
    <name type="scientific">Persicobacter psychrovividus</name>
    <dbReference type="NCBI Taxonomy" id="387638"/>
    <lineage>
        <taxon>Bacteria</taxon>
        <taxon>Pseudomonadati</taxon>
        <taxon>Bacteroidota</taxon>
        <taxon>Cytophagia</taxon>
        <taxon>Cytophagales</taxon>
        <taxon>Persicobacteraceae</taxon>
        <taxon>Persicobacter</taxon>
    </lineage>
</organism>
<keyword evidence="11" id="KW-1185">Reference proteome</keyword>
<feature type="binding site" evidence="7">
    <location>
        <position position="492"/>
    </location>
    <ligand>
        <name>Mg(2+)</name>
        <dbReference type="ChEBI" id="CHEBI:18420"/>
    </ligand>
</feature>
<evidence type="ECO:0000313" key="10">
    <source>
        <dbReference type="EMBL" id="BDC98688.1"/>
    </source>
</evidence>
<keyword evidence="7" id="KW-0479">Metal-binding</keyword>
<evidence type="ECO:0000313" key="11">
    <source>
        <dbReference type="Proteomes" id="UP001354989"/>
    </source>
</evidence>
<comment type="similarity">
    <text evidence="1 7">Belongs to the polyribonucleotide nucleotidyltransferase family.</text>
</comment>
<dbReference type="SMART" id="SM00316">
    <property type="entry name" value="S1"/>
    <property type="match status" value="1"/>
</dbReference>
<dbReference type="NCBIfam" id="NF008805">
    <property type="entry name" value="PRK11824.1"/>
    <property type="match status" value="1"/>
</dbReference>
<dbReference type="Pfam" id="PF00013">
    <property type="entry name" value="KH_1"/>
    <property type="match status" value="1"/>
</dbReference>
<dbReference type="Pfam" id="PF03725">
    <property type="entry name" value="RNase_PH_C"/>
    <property type="match status" value="1"/>
</dbReference>
<dbReference type="EMBL" id="AP025292">
    <property type="protein sequence ID" value="BDC98688.1"/>
    <property type="molecule type" value="Genomic_DNA"/>
</dbReference>
<feature type="domain" description="S1 motif" evidence="9">
    <location>
        <begin position="631"/>
        <end position="700"/>
    </location>
</feature>
<keyword evidence="2 7" id="KW-0963">Cytoplasm</keyword>
<dbReference type="InterPro" id="IPR036345">
    <property type="entry name" value="ExoRNase_PH_dom2_sf"/>
</dbReference>